<accession>A0AAV4QAA1</accession>
<keyword evidence="2" id="KW-1185">Reference proteome</keyword>
<reference evidence="1 2" key="1">
    <citation type="submission" date="2021-06" db="EMBL/GenBank/DDBJ databases">
        <title>Caerostris extrusa draft genome.</title>
        <authorList>
            <person name="Kono N."/>
            <person name="Arakawa K."/>
        </authorList>
    </citation>
    <scope>NUCLEOTIDE SEQUENCE [LARGE SCALE GENOMIC DNA]</scope>
</reference>
<name>A0AAV4QAA1_CAEEX</name>
<organism evidence="1 2">
    <name type="scientific">Caerostris extrusa</name>
    <name type="common">Bark spider</name>
    <name type="synonym">Caerostris bankana</name>
    <dbReference type="NCBI Taxonomy" id="172846"/>
    <lineage>
        <taxon>Eukaryota</taxon>
        <taxon>Metazoa</taxon>
        <taxon>Ecdysozoa</taxon>
        <taxon>Arthropoda</taxon>
        <taxon>Chelicerata</taxon>
        <taxon>Arachnida</taxon>
        <taxon>Araneae</taxon>
        <taxon>Araneomorphae</taxon>
        <taxon>Entelegynae</taxon>
        <taxon>Araneoidea</taxon>
        <taxon>Araneidae</taxon>
        <taxon>Caerostris</taxon>
    </lineage>
</organism>
<gene>
    <name evidence="1" type="ORF">CEXT_339981</name>
</gene>
<dbReference type="AlphaFoldDB" id="A0AAV4QAA1"/>
<dbReference type="EMBL" id="BPLR01005823">
    <property type="protein sequence ID" value="GIY05271.1"/>
    <property type="molecule type" value="Genomic_DNA"/>
</dbReference>
<protein>
    <submittedName>
        <fullName evidence="1">Uncharacterized protein</fullName>
    </submittedName>
</protein>
<evidence type="ECO:0000313" key="1">
    <source>
        <dbReference type="EMBL" id="GIY05271.1"/>
    </source>
</evidence>
<comment type="caution">
    <text evidence="1">The sequence shown here is derived from an EMBL/GenBank/DDBJ whole genome shotgun (WGS) entry which is preliminary data.</text>
</comment>
<dbReference type="Proteomes" id="UP001054945">
    <property type="component" value="Unassembled WGS sequence"/>
</dbReference>
<proteinExistence type="predicted"/>
<evidence type="ECO:0000313" key="2">
    <source>
        <dbReference type="Proteomes" id="UP001054945"/>
    </source>
</evidence>
<sequence>MIQTALDWTTGTDFISENLLCPENFSSDLTVLDWSSGTGFVPKIRCFQGFHLFCGDVFGSFVRHVGEKTLRQMRAPLFNSSMFRRCEAFGEQEPHHGVYKILAKK</sequence>